<feature type="domain" description="TonB C-terminal" evidence="7">
    <location>
        <begin position="80"/>
        <end position="172"/>
    </location>
</feature>
<dbReference type="NCBIfam" id="TIGR01352">
    <property type="entry name" value="tonB_Cterm"/>
    <property type="match status" value="1"/>
</dbReference>
<evidence type="ECO:0000256" key="3">
    <source>
        <dbReference type="ARBA" id="ARBA00022989"/>
    </source>
</evidence>
<dbReference type="SUPFAM" id="SSF74653">
    <property type="entry name" value="TolA/TonB C-terminal domain"/>
    <property type="match status" value="1"/>
</dbReference>
<dbReference type="KEGG" id="sur:STAUR_5321"/>
<dbReference type="Proteomes" id="UP000032702">
    <property type="component" value="Unassembled WGS sequence"/>
</dbReference>
<dbReference type="STRING" id="378806.STAUR_5321"/>
<evidence type="ECO:0000313" key="9">
    <source>
        <dbReference type="EMBL" id="EAU68513.1"/>
    </source>
</evidence>
<dbReference type="Pfam" id="PF13103">
    <property type="entry name" value="TonB_2"/>
    <property type="match status" value="1"/>
</dbReference>
<reference evidence="8 10" key="2">
    <citation type="journal article" date="2011" name="Mol. Biol. Evol.">
        <title>Comparative genomic analysis of fruiting body formation in Myxococcales.</title>
        <authorList>
            <person name="Huntley S."/>
            <person name="Hamann N."/>
            <person name="Wegener-Feldbrugge S."/>
            <person name="Treuner-Lange A."/>
            <person name="Kube M."/>
            <person name="Reinhardt R."/>
            <person name="Klages S."/>
            <person name="Muller R."/>
            <person name="Ronning C.M."/>
            <person name="Nierman W.C."/>
            <person name="Sogaard-Andersen L."/>
        </authorList>
    </citation>
    <scope>NUCLEOTIDE SEQUENCE [LARGE SCALE GENOMIC DNA]</scope>
    <source>
        <strain evidence="8 10">DW4/3-1</strain>
    </source>
</reference>
<dbReference type="eggNOG" id="COG0810">
    <property type="taxonomic scope" value="Bacteria"/>
</dbReference>
<keyword evidence="3 6" id="KW-1133">Transmembrane helix</keyword>
<name>Q099U4_STIAD</name>
<sequence>MPHRPADPGRARAGAERAARGEPDPDFREPLARRTALNRHVPFRFLLALSAALLVAPVAWAAGGHSQLQTFFQGQLDSADYQKKVFDRVARSWKQPSARHAPGPGKKAIVQAMVSQDGKLISTALLMESGSKVWDAAALAAVKKAAPFPRLPEGSASPSLEVHFHWSWTVTP</sequence>
<protein>
    <submittedName>
        <fullName evidence="8">TonB domain protein</fullName>
    </submittedName>
    <submittedName>
        <fullName evidence="9">TonB, C-terminal</fullName>
    </submittedName>
</protein>
<dbReference type="EMBL" id="CP002271">
    <property type="protein sequence ID" value="ADO73092.1"/>
    <property type="molecule type" value="Genomic_DNA"/>
</dbReference>
<feature type="transmembrane region" description="Helical" evidence="6">
    <location>
        <begin position="43"/>
        <end position="63"/>
    </location>
</feature>
<evidence type="ECO:0000256" key="1">
    <source>
        <dbReference type="ARBA" id="ARBA00004167"/>
    </source>
</evidence>
<dbReference type="Gene3D" id="3.30.1150.10">
    <property type="match status" value="1"/>
</dbReference>
<gene>
    <name evidence="8" type="ordered locus">STAUR_5321</name>
    <name evidence="9" type="ORF">STIAU_7394</name>
</gene>
<evidence type="ECO:0000313" key="8">
    <source>
        <dbReference type="EMBL" id="ADO73092.1"/>
    </source>
</evidence>
<dbReference type="GO" id="GO:0055085">
    <property type="term" value="P:transmembrane transport"/>
    <property type="evidence" value="ECO:0007669"/>
    <property type="project" value="InterPro"/>
</dbReference>
<accession>Q099U4</accession>
<dbReference type="InterPro" id="IPR037682">
    <property type="entry name" value="TonB_C"/>
</dbReference>
<feature type="region of interest" description="Disordered" evidence="5">
    <location>
        <begin position="1"/>
        <end position="28"/>
    </location>
</feature>
<organism evidence="9 11">
    <name type="scientific">Stigmatella aurantiaca (strain DW4/3-1)</name>
    <dbReference type="NCBI Taxonomy" id="378806"/>
    <lineage>
        <taxon>Bacteria</taxon>
        <taxon>Pseudomonadati</taxon>
        <taxon>Myxococcota</taxon>
        <taxon>Myxococcia</taxon>
        <taxon>Myxococcales</taxon>
        <taxon>Cystobacterineae</taxon>
        <taxon>Archangiaceae</taxon>
        <taxon>Stigmatella</taxon>
    </lineage>
</organism>
<evidence type="ECO:0000259" key="7">
    <source>
        <dbReference type="PROSITE" id="PS52015"/>
    </source>
</evidence>
<dbReference type="PROSITE" id="PS52015">
    <property type="entry name" value="TONB_CTD"/>
    <property type="match status" value="1"/>
</dbReference>
<evidence type="ECO:0000313" key="11">
    <source>
        <dbReference type="Proteomes" id="UP000032702"/>
    </source>
</evidence>
<dbReference type="GO" id="GO:0016020">
    <property type="term" value="C:membrane"/>
    <property type="evidence" value="ECO:0007669"/>
    <property type="project" value="UniProtKB-SubCell"/>
</dbReference>
<evidence type="ECO:0000313" key="10">
    <source>
        <dbReference type="Proteomes" id="UP000001351"/>
    </source>
</evidence>
<dbReference type="InterPro" id="IPR006260">
    <property type="entry name" value="TonB/TolA_C"/>
</dbReference>
<dbReference type="AlphaFoldDB" id="Q099U4"/>
<keyword evidence="10" id="KW-1185">Reference proteome</keyword>
<keyword evidence="2 6" id="KW-0812">Transmembrane</keyword>
<dbReference type="HOGENOM" id="CLU_133217_0_0_7"/>
<dbReference type="OrthoDB" id="5382987at2"/>
<dbReference type="EMBL" id="AAMD01000016">
    <property type="protein sequence ID" value="EAU68513.1"/>
    <property type="molecule type" value="Genomic_DNA"/>
</dbReference>
<proteinExistence type="predicted"/>
<dbReference type="Proteomes" id="UP000001351">
    <property type="component" value="Chromosome"/>
</dbReference>
<evidence type="ECO:0000256" key="4">
    <source>
        <dbReference type="ARBA" id="ARBA00023136"/>
    </source>
</evidence>
<comment type="subcellular location">
    <subcellularLocation>
        <location evidence="1">Membrane</location>
        <topology evidence="1">Single-pass membrane protein</topology>
    </subcellularLocation>
</comment>
<keyword evidence="4 6" id="KW-0472">Membrane</keyword>
<evidence type="ECO:0000256" key="2">
    <source>
        <dbReference type="ARBA" id="ARBA00022692"/>
    </source>
</evidence>
<evidence type="ECO:0000256" key="6">
    <source>
        <dbReference type="SAM" id="Phobius"/>
    </source>
</evidence>
<evidence type="ECO:0000256" key="5">
    <source>
        <dbReference type="SAM" id="MobiDB-lite"/>
    </source>
</evidence>
<reference evidence="9 11" key="1">
    <citation type="submission" date="2006-04" db="EMBL/GenBank/DDBJ databases">
        <authorList>
            <person name="Nierman W.C."/>
        </authorList>
    </citation>
    <scope>NUCLEOTIDE SEQUENCE [LARGE SCALE GENOMIC DNA]</scope>
    <source>
        <strain evidence="9 11">DW4/3-1</strain>
    </source>
</reference>